<name>A0AA42AQ88_PAPNU</name>
<dbReference type="PANTHER" id="PTHR37732:SF2">
    <property type="entry name" value="SEED MATURATION PROTEIN 1"/>
    <property type="match status" value="1"/>
</dbReference>
<sequence>MANRDKNAITGRDELKYGTAQARLSIDTTTREAYVSGEPIEGGKIADSEPVDFLSAAHRIADSKQQQPGSHQSTQDSSTDTTTRTD</sequence>
<comment type="caution">
    <text evidence="2">The sequence shown here is derived from an EMBL/GenBank/DDBJ whole genome shotgun (WGS) entry which is preliminary data.</text>
</comment>
<evidence type="ECO:0000313" key="2">
    <source>
        <dbReference type="EMBL" id="MCL7039282.1"/>
    </source>
</evidence>
<evidence type="ECO:0000313" key="3">
    <source>
        <dbReference type="Proteomes" id="UP001177140"/>
    </source>
</evidence>
<feature type="region of interest" description="Disordered" evidence="1">
    <location>
        <begin position="59"/>
        <end position="86"/>
    </location>
</feature>
<feature type="compositionally biased region" description="Low complexity" evidence="1">
    <location>
        <begin position="72"/>
        <end position="86"/>
    </location>
</feature>
<proteinExistence type="predicted"/>
<dbReference type="InterPro" id="IPR044984">
    <property type="entry name" value="SMP1"/>
</dbReference>
<dbReference type="GO" id="GO:0010162">
    <property type="term" value="P:seed dormancy process"/>
    <property type="evidence" value="ECO:0007669"/>
    <property type="project" value="InterPro"/>
</dbReference>
<dbReference type="EMBL" id="JAJJMA010199576">
    <property type="protein sequence ID" value="MCL7039282.1"/>
    <property type="molecule type" value="Genomic_DNA"/>
</dbReference>
<evidence type="ECO:0008006" key="4">
    <source>
        <dbReference type="Google" id="ProtNLM"/>
    </source>
</evidence>
<keyword evidence="3" id="KW-1185">Reference proteome</keyword>
<evidence type="ECO:0000256" key="1">
    <source>
        <dbReference type="SAM" id="MobiDB-lite"/>
    </source>
</evidence>
<organism evidence="2 3">
    <name type="scientific">Papaver nudicaule</name>
    <name type="common">Iceland poppy</name>
    <dbReference type="NCBI Taxonomy" id="74823"/>
    <lineage>
        <taxon>Eukaryota</taxon>
        <taxon>Viridiplantae</taxon>
        <taxon>Streptophyta</taxon>
        <taxon>Embryophyta</taxon>
        <taxon>Tracheophyta</taxon>
        <taxon>Spermatophyta</taxon>
        <taxon>Magnoliopsida</taxon>
        <taxon>Ranunculales</taxon>
        <taxon>Papaveraceae</taxon>
        <taxon>Papaveroideae</taxon>
        <taxon>Papaver</taxon>
    </lineage>
</organism>
<protein>
    <recommendedName>
        <fullName evidence="4">Seed maturation protein</fullName>
    </recommendedName>
</protein>
<dbReference type="PANTHER" id="PTHR37732">
    <property type="entry name" value="OS08G0104400 PROTEIN"/>
    <property type="match status" value="1"/>
</dbReference>
<gene>
    <name evidence="2" type="ORF">MKW94_020014</name>
</gene>
<dbReference type="AlphaFoldDB" id="A0AA42AQ88"/>
<accession>A0AA42AQ88</accession>
<dbReference type="Proteomes" id="UP001177140">
    <property type="component" value="Unassembled WGS sequence"/>
</dbReference>
<reference evidence="2" key="1">
    <citation type="submission" date="2022-03" db="EMBL/GenBank/DDBJ databases">
        <title>A functionally conserved STORR gene fusion in Papaver species that diverged 16.8 million years ago.</title>
        <authorList>
            <person name="Catania T."/>
        </authorList>
    </citation>
    <scope>NUCLEOTIDE SEQUENCE</scope>
    <source>
        <strain evidence="2">S-191538</strain>
    </source>
</reference>